<dbReference type="STRING" id="641526.ADIWIN_2946"/>
<comment type="caution">
    <text evidence="2">The sequence shown here is derived from an EMBL/GenBank/DDBJ whole genome shotgun (WGS) entry which is preliminary data.</text>
</comment>
<proteinExistence type="predicted"/>
<feature type="transmembrane region" description="Helical" evidence="1">
    <location>
        <begin position="47"/>
        <end position="67"/>
    </location>
</feature>
<accession>S7VRU1</accession>
<evidence type="ECO:0000256" key="1">
    <source>
        <dbReference type="SAM" id="Phobius"/>
    </source>
</evidence>
<protein>
    <submittedName>
        <fullName evidence="2">Uncharacterized protein</fullName>
    </submittedName>
</protein>
<keyword evidence="3" id="KW-1185">Reference proteome</keyword>
<reference evidence="2 3" key="1">
    <citation type="journal article" date="2013" name="Genome Announc.">
        <title>Draft Genome Sequence of Winogradskyella psychrotolerans RS-3T, Isolated from the Marine Transect of Kongsfjorden, Ny-Alesund, Svalbard, Arctic Ocean.</title>
        <authorList>
            <person name="Kumar Pinnaka A."/>
            <person name="Ara S."/>
            <person name="Singh A."/>
            <person name="Shivaji S."/>
        </authorList>
    </citation>
    <scope>NUCLEOTIDE SEQUENCE [LARGE SCALE GENOMIC DNA]</scope>
    <source>
        <strain evidence="2 3">RS-3</strain>
    </source>
</reference>
<organism evidence="2 3">
    <name type="scientific">Winogradskyella psychrotolerans RS-3</name>
    <dbReference type="NCBI Taxonomy" id="641526"/>
    <lineage>
        <taxon>Bacteria</taxon>
        <taxon>Pseudomonadati</taxon>
        <taxon>Bacteroidota</taxon>
        <taxon>Flavobacteriia</taxon>
        <taxon>Flavobacteriales</taxon>
        <taxon>Flavobacteriaceae</taxon>
        <taxon>Winogradskyella</taxon>
    </lineage>
</organism>
<name>S7VRU1_9FLAO</name>
<evidence type="ECO:0000313" key="3">
    <source>
        <dbReference type="Proteomes" id="UP000014962"/>
    </source>
</evidence>
<gene>
    <name evidence="2" type="ORF">ADIWIN_2946</name>
</gene>
<dbReference type="Proteomes" id="UP000014962">
    <property type="component" value="Unassembled WGS sequence"/>
</dbReference>
<keyword evidence="1" id="KW-1133">Transmembrane helix</keyword>
<dbReference type="EMBL" id="ATMR01000128">
    <property type="protein sequence ID" value="EPR72107.1"/>
    <property type="molecule type" value="Genomic_DNA"/>
</dbReference>
<feature type="transmembrane region" description="Helical" evidence="1">
    <location>
        <begin position="12"/>
        <end position="41"/>
    </location>
</feature>
<keyword evidence="1" id="KW-0472">Membrane</keyword>
<evidence type="ECO:0000313" key="2">
    <source>
        <dbReference type="EMBL" id="EPR72107.1"/>
    </source>
</evidence>
<keyword evidence="1" id="KW-0812">Transmembrane</keyword>
<dbReference type="AlphaFoldDB" id="S7VRU1"/>
<sequence>MPKVLDTYLKALPIFIIILTAIGYLYLFSYYIIFGINIIYYIDISEILLLFINYSVLLISAASIVSIKNFMILNKVKMMNCLMKKKHQKKN</sequence>